<feature type="compositionally biased region" description="Basic and acidic residues" evidence="2">
    <location>
        <begin position="507"/>
        <end position="518"/>
    </location>
</feature>
<feature type="region of interest" description="Disordered" evidence="2">
    <location>
        <begin position="507"/>
        <end position="564"/>
    </location>
</feature>
<feature type="compositionally biased region" description="Basic and acidic residues" evidence="2">
    <location>
        <begin position="525"/>
        <end position="537"/>
    </location>
</feature>
<dbReference type="Proteomes" id="UP001295684">
    <property type="component" value="Unassembled WGS sequence"/>
</dbReference>
<gene>
    <name evidence="4" type="ORF">ECRASSUSDP1_LOCUS24569</name>
</gene>
<accession>A0AAD2D883</accession>
<dbReference type="InterPro" id="IPR014012">
    <property type="entry name" value="HSA_dom"/>
</dbReference>
<evidence type="ECO:0000313" key="4">
    <source>
        <dbReference type="EMBL" id="CAI2383078.1"/>
    </source>
</evidence>
<reference evidence="4" key="1">
    <citation type="submission" date="2023-07" db="EMBL/GenBank/DDBJ databases">
        <authorList>
            <consortium name="AG Swart"/>
            <person name="Singh M."/>
            <person name="Singh A."/>
            <person name="Seah K."/>
            <person name="Emmerich C."/>
        </authorList>
    </citation>
    <scope>NUCLEOTIDE SEQUENCE</scope>
    <source>
        <strain evidence="4">DP1</strain>
    </source>
</reference>
<keyword evidence="5" id="KW-1185">Reference proteome</keyword>
<evidence type="ECO:0000313" key="5">
    <source>
        <dbReference type="Proteomes" id="UP001295684"/>
    </source>
</evidence>
<evidence type="ECO:0000256" key="2">
    <source>
        <dbReference type="SAM" id="MobiDB-lite"/>
    </source>
</evidence>
<dbReference type="EMBL" id="CAMPGE010025308">
    <property type="protein sequence ID" value="CAI2383078.1"/>
    <property type="molecule type" value="Genomic_DNA"/>
</dbReference>
<evidence type="ECO:0000256" key="1">
    <source>
        <dbReference type="SAM" id="Coils"/>
    </source>
</evidence>
<sequence length="839" mass="98460">MNPSGQTPRGHLPNRANITPEDLRRMQMSQSSRASVGANNPRGGSESGRASAGYQRGGQPRPSYMINNNVHARYRPNRPSSYRQKHLTKSDIIKALSQGQERVPLRYKDYKTKWDKLKSREGKGIRAFLEPYKQKHEEPERVKTHWDYVLDEAEYMYIDFKEEIKLKKSLATKFIHEISDVAGNRTQKKEKKELGLRLISLQMGSMIQSTFSKIKNNKRVNLNPEVVINISETIHKNGFDYQLNERNINKLKKEYEETLKNNEADNVEPSTFDIRAQKSEFKEEDLPITFGKEPEKDEFMPVLNELDPTFFKIQDVAGNEEENAAEVKSQDYFYPRKMDDPVALPDGDEIEEKERDIEIDLLQSFYPSTRSNNAIEEAKNFLISNKLVTDEKEIEVMRGPFTKYEIKCVEQEEELGEDFEQPVFEYVEDKIDMEIKAISELLPETPDFPEGQDQRSQAASQQQNEEPKRKLEDRLPYEKETRKLPALLSVNTKKTISVEELIKERYTQSTEEHKEERMARKRKRDSSPEKEDDKADDPMDGEDASAKESDSREEKKQKTDESEIQFIQITEKDSEYRKNTFKTYCEMLNHLERLKKRNNPNESESIRKFEKRLSKGLLMNYNKNKQSKFKLICDLFLKDHCEYLEKRRLLSLFQSIWGTNNEWNVVSKQTIGKKPGELMESAEKHLVKIPEGKGGMPRSIRDNLTKLIEKQREAEEKDDEDKAHPQYKFLNALMKPYSELHPVERLELYQNEATIYETSAIENSVKRNIILSYQWRKMETLWFQENKRSHPYMKKPYNDPEIEADLKILMEKLNINQRSNAGRNISDGSKELFRIQNQS</sequence>
<name>A0AAD2D883_EUPCR</name>
<feature type="compositionally biased region" description="Low complexity" evidence="2">
    <location>
        <begin position="42"/>
        <end position="53"/>
    </location>
</feature>
<feature type="compositionally biased region" description="Low complexity" evidence="2">
    <location>
        <begin position="454"/>
        <end position="463"/>
    </location>
</feature>
<proteinExistence type="predicted"/>
<dbReference type="AlphaFoldDB" id="A0AAD2D883"/>
<feature type="region of interest" description="Disordered" evidence="2">
    <location>
        <begin position="1"/>
        <end position="65"/>
    </location>
</feature>
<feature type="compositionally biased region" description="Basic and acidic residues" evidence="2">
    <location>
        <begin position="465"/>
        <end position="480"/>
    </location>
</feature>
<protein>
    <recommendedName>
        <fullName evidence="3">HSA domain-containing protein</fullName>
    </recommendedName>
</protein>
<dbReference type="PROSITE" id="PS51204">
    <property type="entry name" value="HSA"/>
    <property type="match status" value="1"/>
</dbReference>
<feature type="coiled-coil region" evidence="1">
    <location>
        <begin position="241"/>
        <end position="268"/>
    </location>
</feature>
<feature type="region of interest" description="Disordered" evidence="2">
    <location>
        <begin position="444"/>
        <end position="480"/>
    </location>
</feature>
<comment type="caution">
    <text evidence="4">The sequence shown here is derived from an EMBL/GenBank/DDBJ whole genome shotgun (WGS) entry which is preliminary data.</text>
</comment>
<feature type="compositionally biased region" description="Basic and acidic residues" evidence="2">
    <location>
        <begin position="544"/>
        <end position="561"/>
    </location>
</feature>
<dbReference type="Pfam" id="PF07529">
    <property type="entry name" value="HSA"/>
    <property type="match status" value="1"/>
</dbReference>
<keyword evidence="1" id="KW-0175">Coiled coil</keyword>
<organism evidence="4 5">
    <name type="scientific">Euplotes crassus</name>
    <dbReference type="NCBI Taxonomy" id="5936"/>
    <lineage>
        <taxon>Eukaryota</taxon>
        <taxon>Sar</taxon>
        <taxon>Alveolata</taxon>
        <taxon>Ciliophora</taxon>
        <taxon>Intramacronucleata</taxon>
        <taxon>Spirotrichea</taxon>
        <taxon>Hypotrichia</taxon>
        <taxon>Euplotida</taxon>
        <taxon>Euplotidae</taxon>
        <taxon>Moneuplotes</taxon>
    </lineage>
</organism>
<dbReference type="SMART" id="SM00573">
    <property type="entry name" value="HSA"/>
    <property type="match status" value="1"/>
</dbReference>
<feature type="domain" description="HSA" evidence="3">
    <location>
        <begin position="133"/>
        <end position="209"/>
    </location>
</feature>
<evidence type="ECO:0000259" key="3">
    <source>
        <dbReference type="PROSITE" id="PS51204"/>
    </source>
</evidence>